<dbReference type="EMBL" id="OV696692">
    <property type="protein sequence ID" value="CAH1270620.1"/>
    <property type="molecule type" value="Genomic_DNA"/>
</dbReference>
<dbReference type="Pfam" id="PF00685">
    <property type="entry name" value="Sulfotransfer_1"/>
    <property type="match status" value="1"/>
</dbReference>
<gene>
    <name evidence="13" type="primary">DSEL</name>
    <name evidence="13" type="ORF">BLAG_LOCUS22847</name>
</gene>
<keyword evidence="6 10" id="KW-0472">Membrane</keyword>
<name>A0A8K0EY01_BRALA</name>
<organism evidence="13 14">
    <name type="scientific">Branchiostoma lanceolatum</name>
    <name type="common">Common lancelet</name>
    <name type="synonym">Amphioxus lanceolatum</name>
    <dbReference type="NCBI Taxonomy" id="7740"/>
    <lineage>
        <taxon>Eukaryota</taxon>
        <taxon>Metazoa</taxon>
        <taxon>Chordata</taxon>
        <taxon>Cephalochordata</taxon>
        <taxon>Leptocardii</taxon>
        <taxon>Amphioxiformes</taxon>
        <taxon>Branchiostomatidae</taxon>
        <taxon>Branchiostoma</taxon>
    </lineage>
</organism>
<comment type="similarity">
    <text evidence="2">Belongs to the dermatan-sulfate isomerase family.</text>
</comment>
<evidence type="ECO:0000256" key="8">
    <source>
        <dbReference type="ARBA" id="ARBA00023235"/>
    </source>
</evidence>
<evidence type="ECO:0000256" key="7">
    <source>
        <dbReference type="ARBA" id="ARBA00023180"/>
    </source>
</evidence>
<dbReference type="PANTHER" id="PTHR15532:SF5">
    <property type="entry name" value="SULFOTRANSFERASE DOMAIN-CONTAINING PROTEIN"/>
    <property type="match status" value="1"/>
</dbReference>
<dbReference type="SUPFAM" id="SSF52540">
    <property type="entry name" value="P-loop containing nucleoside triphosphate hydrolases"/>
    <property type="match status" value="1"/>
</dbReference>
<feature type="compositionally biased region" description="Basic and acidic residues" evidence="9">
    <location>
        <begin position="966"/>
        <end position="988"/>
    </location>
</feature>
<comment type="subcellular location">
    <subcellularLocation>
        <location evidence="1">Membrane</location>
        <topology evidence="1">Multi-pass membrane protein</topology>
    </subcellularLocation>
</comment>
<evidence type="ECO:0000256" key="1">
    <source>
        <dbReference type="ARBA" id="ARBA00004141"/>
    </source>
</evidence>
<keyword evidence="4 11" id="KW-0732">Signal</keyword>
<keyword evidence="8" id="KW-0413">Isomerase</keyword>
<evidence type="ECO:0000313" key="13">
    <source>
        <dbReference type="EMBL" id="CAH1270620.1"/>
    </source>
</evidence>
<accession>A0A8K0EY01</accession>
<dbReference type="Gene3D" id="3.40.50.300">
    <property type="entry name" value="P-loop containing nucleotide triphosphate hydrolases"/>
    <property type="match status" value="1"/>
</dbReference>
<keyword evidence="14" id="KW-1185">Reference proteome</keyword>
<feature type="transmembrane region" description="Helical" evidence="10">
    <location>
        <begin position="786"/>
        <end position="807"/>
    </location>
</feature>
<feature type="domain" description="Sulfotransferase" evidence="12">
    <location>
        <begin position="1033"/>
        <end position="1217"/>
    </location>
</feature>
<dbReference type="GO" id="GO:0016020">
    <property type="term" value="C:membrane"/>
    <property type="evidence" value="ECO:0007669"/>
    <property type="project" value="UniProtKB-SubCell"/>
</dbReference>
<evidence type="ECO:0000313" key="14">
    <source>
        <dbReference type="Proteomes" id="UP000838412"/>
    </source>
</evidence>
<dbReference type="InterPro" id="IPR000863">
    <property type="entry name" value="Sulfotransferase_dom"/>
</dbReference>
<evidence type="ECO:0000256" key="9">
    <source>
        <dbReference type="SAM" id="MobiDB-lite"/>
    </source>
</evidence>
<dbReference type="GO" id="GO:0008146">
    <property type="term" value="F:sulfotransferase activity"/>
    <property type="evidence" value="ECO:0007669"/>
    <property type="project" value="InterPro"/>
</dbReference>
<dbReference type="OrthoDB" id="5946629at2759"/>
<evidence type="ECO:0000256" key="3">
    <source>
        <dbReference type="ARBA" id="ARBA00022692"/>
    </source>
</evidence>
<dbReference type="PANTHER" id="PTHR15532">
    <property type="match status" value="1"/>
</dbReference>
<dbReference type="GO" id="GO:0047757">
    <property type="term" value="F:chondroitin-glucuronate 5-epimerase activity"/>
    <property type="evidence" value="ECO:0007669"/>
    <property type="project" value="TreeGrafter"/>
</dbReference>
<evidence type="ECO:0000256" key="10">
    <source>
        <dbReference type="SAM" id="Phobius"/>
    </source>
</evidence>
<evidence type="ECO:0000256" key="2">
    <source>
        <dbReference type="ARBA" id="ARBA00006556"/>
    </source>
</evidence>
<feature type="transmembrane region" description="Helical" evidence="10">
    <location>
        <begin position="753"/>
        <end position="774"/>
    </location>
</feature>
<dbReference type="Proteomes" id="UP000838412">
    <property type="component" value="Chromosome 7"/>
</dbReference>
<feature type="compositionally biased region" description="Basic residues" evidence="9">
    <location>
        <begin position="954"/>
        <end position="965"/>
    </location>
</feature>
<proteinExistence type="inferred from homology"/>
<feature type="region of interest" description="Disordered" evidence="9">
    <location>
        <begin position="945"/>
        <end position="990"/>
    </location>
</feature>
<feature type="chain" id="PRO_5035447168" evidence="11">
    <location>
        <begin position="39"/>
        <end position="1224"/>
    </location>
</feature>
<keyword evidence="5 10" id="KW-1133">Transmembrane helix</keyword>
<dbReference type="Gene3D" id="1.50.10.100">
    <property type="entry name" value="Chondroitin AC/alginate lyase"/>
    <property type="match status" value="1"/>
</dbReference>
<keyword evidence="7" id="KW-0325">Glycoprotein</keyword>
<dbReference type="Gene3D" id="2.70.98.70">
    <property type="match status" value="1"/>
</dbReference>
<dbReference type="InterPro" id="IPR008929">
    <property type="entry name" value="Chondroitin_lyas"/>
</dbReference>
<evidence type="ECO:0000256" key="6">
    <source>
        <dbReference type="ARBA" id="ARBA00023136"/>
    </source>
</evidence>
<reference evidence="13" key="1">
    <citation type="submission" date="2022-01" db="EMBL/GenBank/DDBJ databases">
        <authorList>
            <person name="Braso-Vives M."/>
        </authorList>
    </citation>
    <scope>NUCLEOTIDE SEQUENCE</scope>
</reference>
<dbReference type="AlphaFoldDB" id="A0A8K0EY01"/>
<evidence type="ECO:0000256" key="5">
    <source>
        <dbReference type="ARBA" id="ARBA00022989"/>
    </source>
</evidence>
<keyword evidence="3 10" id="KW-0812">Transmembrane</keyword>
<evidence type="ECO:0000256" key="4">
    <source>
        <dbReference type="ARBA" id="ARBA00022729"/>
    </source>
</evidence>
<feature type="signal peptide" evidence="11">
    <location>
        <begin position="1"/>
        <end position="38"/>
    </location>
</feature>
<sequence length="1224" mass="139329">MASCSNYQHRGRYRSCSAGSLRLPLAVLLLCCCHAVLSLREGTTQFKTHPMLFYGPEDVEDLRIKAKTTHKHIADVIAQVAPEIHARPKTYLPSRDYDVFASRWNEIYGNNLAALAMYCVLFPEDRQALDTALDYMDRLASLKQWQVKASLKDEVPVAHSLTGFATAYDFLYEHFDDSRRKTYIKKISDVTKELYDLSQVRGWGKQYLQNHVATNYLALLTGSLVLEVDDPQASVWKERAITKIEETMFVLNHVVDGSLDEGVAYGSYTSRSVTQYVYLALRHFNISHLENFWLKEHFWFYYSTILPGYQRTIGVADSNNNWFYGPESQLVFLDRYVLRNGSGNWLARLIRKHRTTEGALSSPASQRWCTLHTEFIWYDPSLGESPPQGHNRAHLHMFTDWGVVTYGSMLSAGADSTFLSFKSGSLHGKAVWNIIHRKMYPELVTVGWQNFNPGHEHPDQNSFVFAPAGQLFVTEALYGPKLTHLNNVLVFSPSKTSQCYQPWEGQLGECAKWLAWKATLVGDSSAELITADHKGDMVHISGEAAHAYHPSMGLKSVHRNLLLLNKELLLVVDHIEVTPESRLKRAAAFFHNVDKIFQAYKFGHYRGAKVETPVGDLRMFWVSDNGDTPWPMLETEQYPAEYQRRITHYVNVTMSLSRPTTRMAYILMGPNLKMEEFKFVASERDGVQMMLRANRSVYHVSMATRHQDPVARATYLGFPGYAHVVKDGKKVRFGVKESEMTVPGATTERPFQLGVSFNVFFVITLISISLVIVLRQMLNSHQTTAFHYVFPTLVVLWLMCIIAVWTVCPVSICPSAEDSSTEGLRELSVKDTTLPRVVITSLPGSGSDLLSQMFMENPDFLYIQVPSKYVGVPRVEFEAGSFLDVCEWLTSDAASQRFPLLEGWFQSFTRDPMLHLHRQQIRHPAGRKLQGEGEFKNWFKETKHLANSGGGQKGVKKRSVRKKPTKNVEKQKESEVVNSRKNEGERVRMARSTADAYEDELTGLLQRLDDFPNAQAVVHLGSGSWTLKMQWLYSVLKSQSRIIHVVRDPRAWVHAMTAKESLMYKEKRILEQVTSMFQNDNKCGLETGYAFEFEKLRLAIVDGKLPPHKLLAHVWAANMAAVLRLKQALPTQNYRLVKFENIVTDPLGSTESLHRFMGVPVPPATVHRMVQATRVKVFSLPFEEGLSQDSLNTWKRTMPTEHLQDIEEICGPIMRDLGYVTIMT</sequence>
<protein>
    <submittedName>
        <fullName evidence="13">DSEL protein</fullName>
    </submittedName>
</protein>
<evidence type="ECO:0000259" key="12">
    <source>
        <dbReference type="Pfam" id="PF00685"/>
    </source>
</evidence>
<dbReference type="InterPro" id="IPR052447">
    <property type="entry name" value="Dermatan-Sulfate_Isomerase"/>
</dbReference>
<evidence type="ECO:0000256" key="11">
    <source>
        <dbReference type="SAM" id="SignalP"/>
    </source>
</evidence>
<dbReference type="InterPro" id="IPR027417">
    <property type="entry name" value="P-loop_NTPase"/>
</dbReference>